<proteinExistence type="predicted"/>
<gene>
    <name evidence="1" type="ORF">TNIN_435281</name>
</gene>
<dbReference type="Proteomes" id="UP000886998">
    <property type="component" value="Unassembled WGS sequence"/>
</dbReference>
<organism evidence="1 2">
    <name type="scientific">Trichonephila inaurata madagascariensis</name>
    <dbReference type="NCBI Taxonomy" id="2747483"/>
    <lineage>
        <taxon>Eukaryota</taxon>
        <taxon>Metazoa</taxon>
        <taxon>Ecdysozoa</taxon>
        <taxon>Arthropoda</taxon>
        <taxon>Chelicerata</taxon>
        <taxon>Arachnida</taxon>
        <taxon>Araneae</taxon>
        <taxon>Araneomorphae</taxon>
        <taxon>Entelegynae</taxon>
        <taxon>Araneoidea</taxon>
        <taxon>Nephilidae</taxon>
        <taxon>Trichonephila</taxon>
        <taxon>Trichonephila inaurata</taxon>
    </lineage>
</organism>
<keyword evidence="2" id="KW-1185">Reference proteome</keyword>
<dbReference type="EMBL" id="BMAV01013637">
    <property type="protein sequence ID" value="GFY61427.1"/>
    <property type="molecule type" value="Genomic_DNA"/>
</dbReference>
<evidence type="ECO:0000313" key="2">
    <source>
        <dbReference type="Proteomes" id="UP000886998"/>
    </source>
</evidence>
<name>A0A8X7CCM2_9ARAC</name>
<sequence length="139" mass="16020">MPSRRISSGLWLIFLEKGFPYAAGGWKRLSLSLSLPTVTHLARTKEKGSAPALPKRRANERTLITTEESFLPVLPGAHYFAFIWHLIPASPLRPWRVERRKSENVLEHFWWKKGKERSSRAPLRLAVDDDDDAWKCTNV</sequence>
<protein>
    <submittedName>
        <fullName evidence="1">Uncharacterized protein</fullName>
    </submittedName>
</protein>
<accession>A0A8X7CCM2</accession>
<dbReference type="AlphaFoldDB" id="A0A8X7CCM2"/>
<reference evidence="1" key="1">
    <citation type="submission" date="2020-08" db="EMBL/GenBank/DDBJ databases">
        <title>Multicomponent nature underlies the extraordinary mechanical properties of spider dragline silk.</title>
        <authorList>
            <person name="Kono N."/>
            <person name="Nakamura H."/>
            <person name="Mori M."/>
            <person name="Yoshida Y."/>
            <person name="Ohtoshi R."/>
            <person name="Malay A.D."/>
            <person name="Moran D.A.P."/>
            <person name="Tomita M."/>
            <person name="Numata K."/>
            <person name="Arakawa K."/>
        </authorList>
    </citation>
    <scope>NUCLEOTIDE SEQUENCE</scope>
</reference>
<evidence type="ECO:0000313" key="1">
    <source>
        <dbReference type="EMBL" id="GFY61427.1"/>
    </source>
</evidence>
<comment type="caution">
    <text evidence="1">The sequence shown here is derived from an EMBL/GenBank/DDBJ whole genome shotgun (WGS) entry which is preliminary data.</text>
</comment>